<protein>
    <submittedName>
        <fullName evidence="4">Glycoside hydrolase N-terminal domain-containing protein</fullName>
    </submittedName>
</protein>
<dbReference type="InterPro" id="IPR054363">
    <property type="entry name" value="GH95_cat"/>
</dbReference>
<sequence>MSSDDAVGQHLIELDEPSGTFIDSFLVGNGTLGAALRGGVGSEVFDLNLDTLWSGGPDTAVVDPPDPETVVLLREAIAAGDHAEADRLARANLSDRWVQSYQPLARLTWAYGPVPERVTDYRRTLDLRRAVASVRYAAPDAAPAPRPGLDVFVSAPSAVLVATAVECGVSAPEEGLEGANSQHSTVGVEGAHPFDVRQDVRDGAAWTVVTGRVPVLVTPGPDEVVRYADDAPDADGTVPAGMGFALVACVEQTDDGARLIVAAESGFRGPAERPSADVGSLAAVAGARVEAARRRTTTDLRAEHELDHQSYYDRADLDLSASGDPAAAAAERYFHLGRYLLIAGSRPGTQPLNLQGIWNADPTPPWSCDWTTNVNLPMAYWPAEPTGLADLAEPLFGLVTDLADAGRRTARDFYGTRGSAVHHNTDLWQFTAPVAGEPKWSSWPSALPWLAAHLGDHLDFGAGPHPEADVAAALPVHRAAAEHTLDMLVPDGEGTLVVSPSSSPEHTFVVGGQEYAVDAGCAMDQELAAEVLGRYLALTERGAHAEPGRASDDDLAARARDALDRLRPVQVGPGGDLLEYMTERIPGEPGHRHLSHLYGLYPGTRITETRTPEHFEAARMALTLRLDQGSGYTGWSQAWILCLAARLRDPALAERSLAILIEDLSSASLLDLHPAEWLPEGWVFQIDGNLGGTAGMAELLVQGHDDAVSLLPTLPPSWSAGRARGLRCRGGHVVDVAWRDGRLTGATVTAGGHRVILDVTLGTSVGVRDASGAPVATLPVGPAPSGRMRLAWDTTVGERYTVIQGQA</sequence>
<dbReference type="GO" id="GO:0016787">
    <property type="term" value="F:hydrolase activity"/>
    <property type="evidence" value="ECO:0007669"/>
    <property type="project" value="UniProtKB-KW"/>
</dbReference>
<comment type="caution">
    <text evidence="4">The sequence shown here is derived from an EMBL/GenBank/DDBJ whole genome shotgun (WGS) entry which is preliminary data.</text>
</comment>
<evidence type="ECO:0000259" key="1">
    <source>
        <dbReference type="Pfam" id="PF14498"/>
    </source>
</evidence>
<dbReference type="PANTHER" id="PTHR31084:SF0">
    <property type="entry name" value="ALPHA-L-FUCOSIDASE 2"/>
    <property type="match status" value="1"/>
</dbReference>
<evidence type="ECO:0000259" key="3">
    <source>
        <dbReference type="Pfam" id="PF22124"/>
    </source>
</evidence>
<dbReference type="EMBL" id="JBHSFI010000003">
    <property type="protein sequence ID" value="MFC4628656.1"/>
    <property type="molecule type" value="Genomic_DNA"/>
</dbReference>
<feature type="domain" description="Glycosyl hydrolase family 95 catalytic" evidence="3">
    <location>
        <begin position="298"/>
        <end position="700"/>
    </location>
</feature>
<accession>A0ABV9HGB7</accession>
<dbReference type="Pfam" id="PF14498">
    <property type="entry name" value="Glyco_hyd_65N_2"/>
    <property type="match status" value="1"/>
</dbReference>
<gene>
    <name evidence="4" type="ORF">ACFO6V_10455</name>
</gene>
<dbReference type="Gene3D" id="1.50.10.10">
    <property type="match status" value="1"/>
</dbReference>
<dbReference type="InterPro" id="IPR008928">
    <property type="entry name" value="6-hairpin_glycosidase_sf"/>
</dbReference>
<dbReference type="InterPro" id="IPR049053">
    <property type="entry name" value="AFCA-like_C"/>
</dbReference>
<dbReference type="PIRSF" id="PIRSF007663">
    <property type="entry name" value="UCP007663"/>
    <property type="match status" value="1"/>
</dbReference>
<evidence type="ECO:0000313" key="5">
    <source>
        <dbReference type="Proteomes" id="UP001596011"/>
    </source>
</evidence>
<feature type="domain" description="Glycosyl hydrolase family 95 N-terminal" evidence="1">
    <location>
        <begin position="13"/>
        <end position="268"/>
    </location>
</feature>
<organism evidence="4 5">
    <name type="scientific">Promicromonospora alba</name>
    <dbReference type="NCBI Taxonomy" id="1616110"/>
    <lineage>
        <taxon>Bacteria</taxon>
        <taxon>Bacillati</taxon>
        <taxon>Actinomycetota</taxon>
        <taxon>Actinomycetes</taxon>
        <taxon>Micrococcales</taxon>
        <taxon>Promicromonosporaceae</taxon>
        <taxon>Promicromonospora</taxon>
    </lineage>
</organism>
<dbReference type="RefSeq" id="WP_377134956.1">
    <property type="nucleotide sequence ID" value="NZ_JBHSFI010000003.1"/>
</dbReference>
<dbReference type="SUPFAM" id="SSF48208">
    <property type="entry name" value="Six-hairpin glycosidases"/>
    <property type="match status" value="1"/>
</dbReference>
<keyword evidence="5" id="KW-1185">Reference proteome</keyword>
<keyword evidence="4" id="KW-0378">Hydrolase</keyword>
<dbReference type="PANTHER" id="PTHR31084">
    <property type="entry name" value="ALPHA-L-FUCOSIDASE 2"/>
    <property type="match status" value="1"/>
</dbReference>
<reference evidence="5" key="1">
    <citation type="journal article" date="2019" name="Int. J. Syst. Evol. Microbiol.">
        <title>The Global Catalogue of Microorganisms (GCM) 10K type strain sequencing project: providing services to taxonomists for standard genome sequencing and annotation.</title>
        <authorList>
            <consortium name="The Broad Institute Genomics Platform"/>
            <consortium name="The Broad Institute Genome Sequencing Center for Infectious Disease"/>
            <person name="Wu L."/>
            <person name="Ma J."/>
        </authorList>
    </citation>
    <scope>NUCLEOTIDE SEQUENCE [LARGE SCALE GENOMIC DNA]</scope>
    <source>
        <strain evidence="5">CCUG 42722</strain>
    </source>
</reference>
<dbReference type="Proteomes" id="UP001596011">
    <property type="component" value="Unassembled WGS sequence"/>
</dbReference>
<name>A0ABV9HGB7_9MICO</name>
<dbReference type="InterPro" id="IPR027414">
    <property type="entry name" value="GH95_N_dom"/>
</dbReference>
<evidence type="ECO:0000313" key="4">
    <source>
        <dbReference type="EMBL" id="MFC4628656.1"/>
    </source>
</evidence>
<dbReference type="Pfam" id="PF21307">
    <property type="entry name" value="Glyco_hydro_95_C"/>
    <property type="match status" value="1"/>
</dbReference>
<evidence type="ECO:0000259" key="2">
    <source>
        <dbReference type="Pfam" id="PF21307"/>
    </source>
</evidence>
<dbReference type="InterPro" id="IPR016518">
    <property type="entry name" value="Alpha-L-fucosidase"/>
</dbReference>
<feature type="domain" description="Alpha fucosidase A-like C-terminal" evidence="2">
    <location>
        <begin position="702"/>
        <end position="802"/>
    </location>
</feature>
<dbReference type="Pfam" id="PF22124">
    <property type="entry name" value="Glyco_hydro_95_cat"/>
    <property type="match status" value="1"/>
</dbReference>
<dbReference type="InterPro" id="IPR012341">
    <property type="entry name" value="6hp_glycosidase-like_sf"/>
</dbReference>
<proteinExistence type="predicted"/>